<gene>
    <name evidence="2" type="ORF">EMPS_10503</name>
</gene>
<feature type="compositionally biased region" description="Low complexity" evidence="1">
    <location>
        <begin position="368"/>
        <end position="419"/>
    </location>
</feature>
<comment type="caution">
    <text evidence="2">The sequence shown here is derived from an EMBL/GenBank/DDBJ whole genome shotgun (WGS) entry which is preliminary data.</text>
</comment>
<feature type="compositionally biased region" description="Low complexity" evidence="1">
    <location>
        <begin position="119"/>
        <end position="136"/>
    </location>
</feature>
<feature type="region of interest" description="Disordered" evidence="1">
    <location>
        <begin position="497"/>
        <end position="540"/>
    </location>
</feature>
<accession>A0A9P3M189</accession>
<protein>
    <submittedName>
        <fullName evidence="2">Uncharacterized protein</fullName>
    </submittedName>
</protein>
<reference evidence="2" key="2">
    <citation type="journal article" date="2022" name="Microbiol. Resour. Announc.">
        <title>Whole-Genome Sequence of Entomortierella parvispora E1425, a Mucoromycotan Fungus Associated with Burkholderiaceae-Related Endosymbiotic Bacteria.</title>
        <authorList>
            <person name="Herlambang A."/>
            <person name="Guo Y."/>
            <person name="Takashima Y."/>
            <person name="Narisawa K."/>
            <person name="Ohta H."/>
            <person name="Nishizawa T."/>
        </authorList>
    </citation>
    <scope>NUCLEOTIDE SEQUENCE</scope>
    <source>
        <strain evidence="2">E1425</strain>
    </source>
</reference>
<feature type="region of interest" description="Disordered" evidence="1">
    <location>
        <begin position="86"/>
        <end position="258"/>
    </location>
</feature>
<dbReference type="OrthoDB" id="10687619at2759"/>
<evidence type="ECO:0000313" key="2">
    <source>
        <dbReference type="EMBL" id="GJJ78144.1"/>
    </source>
</evidence>
<feature type="compositionally biased region" description="Low complexity" evidence="1">
    <location>
        <begin position="204"/>
        <end position="218"/>
    </location>
</feature>
<keyword evidence="3" id="KW-1185">Reference proteome</keyword>
<reference evidence="2" key="1">
    <citation type="submission" date="2021-11" db="EMBL/GenBank/DDBJ databases">
        <authorList>
            <person name="Herlambang A."/>
            <person name="Guo Y."/>
            <person name="Takashima Y."/>
            <person name="Nishizawa T."/>
        </authorList>
    </citation>
    <scope>NUCLEOTIDE SEQUENCE</scope>
    <source>
        <strain evidence="2">E1425</strain>
    </source>
</reference>
<name>A0A9P3M189_9FUNG</name>
<sequence length="540" mass="57873">MSMGINAAQPRPAWVPRVCQEIGSATDQPGVLILDPTRTAQEGLTVVIKQIKCPPFKKKVIPHSSPPTDKPNIQKMTTTSLIPESTFRPHEHNEDGEAPPPYSATAESTSSMDGMYTGQQQQQQQPHAPPLQSQLPDQGSLPPLALMPTRLPSAPNMTEEDFDPVHRERPFVRTPSLTPSQSSWTGEDEKSKAPFVHPPLQPLSTTSTTTTAAAAASSWISQEQIAQNIYRPRPTPSMPDLSASVSASPPPPPPMALTQPREIAQASAEERKGPGLVVHYRCQECGGKLESESEVCKRVQCFSRTVRKSLKAPAGQGLQHRPLSMGSAGSFTDSREMQYHTTAHSQPPLHPQPALVYYTPEPDTLYGSSSSSSSSAPAPHAPYGSSSSSSSSSAPAPHAPYGSSSSSSSSSPSSPSSSSVAHWRTINYTQTLKNLSMRSPVVSSVKKFWKDVQNEYRYQSGSASPSGYYRRPAVLQQHSNQMLDYVVAPAPLPLIGGQNVGSTHPPGPQQYPSQPGAQAQAPLGPSGTDSGYPSRRVPNS</sequence>
<dbReference type="EMBL" id="BQFW01000014">
    <property type="protein sequence ID" value="GJJ78144.1"/>
    <property type="molecule type" value="Genomic_DNA"/>
</dbReference>
<organism evidence="2 3">
    <name type="scientific">Entomortierella parvispora</name>
    <dbReference type="NCBI Taxonomy" id="205924"/>
    <lineage>
        <taxon>Eukaryota</taxon>
        <taxon>Fungi</taxon>
        <taxon>Fungi incertae sedis</taxon>
        <taxon>Mucoromycota</taxon>
        <taxon>Mortierellomycotina</taxon>
        <taxon>Mortierellomycetes</taxon>
        <taxon>Mortierellales</taxon>
        <taxon>Mortierellaceae</taxon>
        <taxon>Entomortierella</taxon>
    </lineage>
</organism>
<evidence type="ECO:0000313" key="3">
    <source>
        <dbReference type="Proteomes" id="UP000827284"/>
    </source>
</evidence>
<dbReference type="AlphaFoldDB" id="A0A9P3M189"/>
<dbReference type="Proteomes" id="UP000827284">
    <property type="component" value="Unassembled WGS sequence"/>
</dbReference>
<proteinExistence type="predicted"/>
<evidence type="ECO:0000256" key="1">
    <source>
        <dbReference type="SAM" id="MobiDB-lite"/>
    </source>
</evidence>
<feature type="compositionally biased region" description="Low complexity" evidence="1">
    <location>
        <begin position="510"/>
        <end position="527"/>
    </location>
</feature>
<feature type="region of interest" description="Disordered" evidence="1">
    <location>
        <begin position="311"/>
        <end position="420"/>
    </location>
</feature>
<feature type="compositionally biased region" description="Polar residues" evidence="1">
    <location>
        <begin position="175"/>
        <end position="185"/>
    </location>
</feature>